<name>A0A9P7BE29_9ASCO</name>
<reference evidence="8" key="1">
    <citation type="submission" date="2020-11" db="EMBL/GenBank/DDBJ databases">
        <title>Kefir isolates.</title>
        <authorList>
            <person name="Marcisauskas S."/>
            <person name="Kim Y."/>
            <person name="Blasche S."/>
        </authorList>
    </citation>
    <scope>NUCLEOTIDE SEQUENCE</scope>
    <source>
        <strain evidence="8">Olga-1</strain>
    </source>
</reference>
<dbReference type="Proteomes" id="UP000697127">
    <property type="component" value="Unassembled WGS sequence"/>
</dbReference>
<dbReference type="PANTHER" id="PTHR14741:SF32">
    <property type="entry name" value="TRIMETHYLGUANOSINE SYNTHASE"/>
    <property type="match status" value="1"/>
</dbReference>
<dbReference type="InterPro" id="IPR029063">
    <property type="entry name" value="SAM-dependent_MTases_sf"/>
</dbReference>
<feature type="non-terminal residue" evidence="8">
    <location>
        <position position="291"/>
    </location>
</feature>
<dbReference type="InterPro" id="IPR019012">
    <property type="entry name" value="RNA_cap_Gua-N2-MeTrfase"/>
</dbReference>
<dbReference type="GO" id="GO:0071164">
    <property type="term" value="F:RNA cap trimethylguanosine synthase activity"/>
    <property type="evidence" value="ECO:0007669"/>
    <property type="project" value="TreeGrafter"/>
</dbReference>
<evidence type="ECO:0000313" key="9">
    <source>
        <dbReference type="Proteomes" id="UP000697127"/>
    </source>
</evidence>
<sequence>MKKKRIVESEDENSDINNESKSYKKRKFEKFDDSYNDEDLNIIFNNKRQFTGVMKKYWIQRHNIFSKYDDGIILTKELWFSVTPERISKFVAKYLNDLMLKYVNNEEYISNGFTILDGFCGGGGNIVQFLDINKNNKVYAIDINDTHLDCTKINASVYCGDVKDRLFLLPLDWTHIKTSSLEKEKIDIKPPNATLEESLNSIKILKNIKFDCIFGSPPWGGPEYIKNEKFDLNNLLPFSLEEMLMIMRKYSNNNNNNSIISLFLPKNSDLDQIRDTTTRVYSDCHHVHVHI</sequence>
<accession>A0A9P7BE29</accession>
<evidence type="ECO:0000256" key="4">
    <source>
        <dbReference type="ARBA" id="ARBA00048740"/>
    </source>
</evidence>
<evidence type="ECO:0000256" key="2">
    <source>
        <dbReference type="ARBA" id="ARBA00025783"/>
    </source>
</evidence>
<comment type="caution">
    <text evidence="8">The sequence shown here is derived from an EMBL/GenBank/DDBJ whole genome shotgun (WGS) entry which is preliminary data.</text>
</comment>
<evidence type="ECO:0000256" key="7">
    <source>
        <dbReference type="ARBA" id="ARBA00049790"/>
    </source>
</evidence>
<gene>
    <name evidence="8" type="ORF">C6P40_003619</name>
</gene>
<dbReference type="AlphaFoldDB" id="A0A9P7BE29"/>
<comment type="similarity">
    <text evidence="2">Belongs to the methyltransferase superfamily. Trimethylguanosine synthase family.</text>
</comment>
<evidence type="ECO:0000256" key="5">
    <source>
        <dbReference type="ARBA" id="ARBA00048763"/>
    </source>
</evidence>
<comment type="catalytic activity">
    <reaction evidence="6">
        <text>a 5'-end (N(7)-methyl 5'-triphosphoguanosine)-ribonucleoside in snRNA + S-adenosyl-L-methionine = a 5'-end (N(2),N(7)-dimethyl 5'-triphosphoguanosine)-ribonucleoside in snRNA + S-adenosyl-L-homocysteine + H(+)</text>
        <dbReference type="Rhea" id="RHEA:78471"/>
        <dbReference type="Rhea" id="RHEA-COMP:19085"/>
        <dbReference type="Rhea" id="RHEA-COMP:19087"/>
        <dbReference type="ChEBI" id="CHEBI:15378"/>
        <dbReference type="ChEBI" id="CHEBI:57856"/>
        <dbReference type="ChEBI" id="CHEBI:59789"/>
        <dbReference type="ChEBI" id="CHEBI:156461"/>
        <dbReference type="ChEBI" id="CHEBI:172880"/>
    </reaction>
    <physiologicalReaction direction="left-to-right" evidence="6">
        <dbReference type="Rhea" id="RHEA:78472"/>
    </physiologicalReaction>
</comment>
<evidence type="ECO:0000256" key="1">
    <source>
        <dbReference type="ARBA" id="ARBA00018517"/>
    </source>
</evidence>
<evidence type="ECO:0000256" key="6">
    <source>
        <dbReference type="ARBA" id="ARBA00049075"/>
    </source>
</evidence>
<proteinExistence type="inferred from homology"/>
<evidence type="ECO:0000313" key="8">
    <source>
        <dbReference type="EMBL" id="KAG0686660.1"/>
    </source>
</evidence>
<comment type="catalytic activity">
    <reaction evidence="5">
        <text>a 5'-end (N(2),N(7)-dimethyl 5'-triphosphoguanosine)-ribonucleoside in snRNA + S-adenosyl-L-methionine = a 5'-end (N(2),N(2),N(7)-trimethyl 5'-triphosphoguanosine)-ribonucleoside in snRNA + S-adenosyl-L-homocysteine + H(+)</text>
        <dbReference type="Rhea" id="RHEA:78479"/>
        <dbReference type="Rhea" id="RHEA-COMP:19087"/>
        <dbReference type="Rhea" id="RHEA-COMP:19089"/>
        <dbReference type="ChEBI" id="CHEBI:15378"/>
        <dbReference type="ChEBI" id="CHEBI:57856"/>
        <dbReference type="ChEBI" id="CHEBI:59789"/>
        <dbReference type="ChEBI" id="CHEBI:167623"/>
        <dbReference type="ChEBI" id="CHEBI:172880"/>
    </reaction>
    <physiologicalReaction direction="left-to-right" evidence="5">
        <dbReference type="Rhea" id="RHEA:78480"/>
    </physiologicalReaction>
</comment>
<organism evidence="8 9">
    <name type="scientific">Pichia californica</name>
    <dbReference type="NCBI Taxonomy" id="460514"/>
    <lineage>
        <taxon>Eukaryota</taxon>
        <taxon>Fungi</taxon>
        <taxon>Dikarya</taxon>
        <taxon>Ascomycota</taxon>
        <taxon>Saccharomycotina</taxon>
        <taxon>Pichiomycetes</taxon>
        <taxon>Pichiales</taxon>
        <taxon>Pichiaceae</taxon>
        <taxon>Pichia</taxon>
    </lineage>
</organism>
<comment type="catalytic activity">
    <reaction evidence="4">
        <text>a 5'-end (N(7)-methyl 5'-triphosphoguanosine)-ribonucleoside in snoRNA + S-adenosyl-L-methionine = a 5'-end (N(2),N(7)-dimethyl 5'-triphosphoguanosine)-ribonucleoside in snoRNA + S-adenosyl-L-homocysteine + H(+)</text>
        <dbReference type="Rhea" id="RHEA:78475"/>
        <dbReference type="Rhea" id="RHEA-COMP:19086"/>
        <dbReference type="Rhea" id="RHEA-COMP:19088"/>
        <dbReference type="ChEBI" id="CHEBI:15378"/>
        <dbReference type="ChEBI" id="CHEBI:57856"/>
        <dbReference type="ChEBI" id="CHEBI:59789"/>
        <dbReference type="ChEBI" id="CHEBI:156461"/>
        <dbReference type="ChEBI" id="CHEBI:172880"/>
    </reaction>
    <physiologicalReaction direction="left-to-right" evidence="4">
        <dbReference type="Rhea" id="RHEA:78476"/>
    </physiologicalReaction>
</comment>
<dbReference type="EMBL" id="PUHW01000414">
    <property type="protein sequence ID" value="KAG0686660.1"/>
    <property type="molecule type" value="Genomic_DNA"/>
</dbReference>
<dbReference type="GO" id="GO:0005634">
    <property type="term" value="C:nucleus"/>
    <property type="evidence" value="ECO:0007669"/>
    <property type="project" value="TreeGrafter"/>
</dbReference>
<comment type="catalytic activity">
    <reaction evidence="3">
        <text>a 5'-end (N(2),N(7)-dimethyl 5'-triphosphoguanosine)-ribonucleoside in snoRNA + S-adenosyl-L-methionine = a 5'-end (N(2),N(2),N(7)-trimethyl 5'-triphosphoguanosine)-ribonucleoside in snoRNA + S-adenosyl-L-homocysteine + H(+)</text>
        <dbReference type="Rhea" id="RHEA:78507"/>
        <dbReference type="Rhea" id="RHEA-COMP:19088"/>
        <dbReference type="Rhea" id="RHEA-COMP:19090"/>
        <dbReference type="ChEBI" id="CHEBI:15378"/>
        <dbReference type="ChEBI" id="CHEBI:57856"/>
        <dbReference type="ChEBI" id="CHEBI:59789"/>
        <dbReference type="ChEBI" id="CHEBI:167623"/>
        <dbReference type="ChEBI" id="CHEBI:172880"/>
    </reaction>
    <physiologicalReaction direction="left-to-right" evidence="3">
        <dbReference type="Rhea" id="RHEA:78508"/>
    </physiologicalReaction>
</comment>
<dbReference type="PANTHER" id="PTHR14741">
    <property type="entry name" value="S-ADENOSYLMETHIONINE-DEPENDENT METHYLTRANSFERASE RELATED"/>
    <property type="match status" value="1"/>
</dbReference>
<keyword evidence="9" id="KW-1185">Reference proteome</keyword>
<dbReference type="SUPFAM" id="SSF53335">
    <property type="entry name" value="S-adenosyl-L-methionine-dependent methyltransferases"/>
    <property type="match status" value="1"/>
</dbReference>
<protein>
    <recommendedName>
        <fullName evidence="1">Trimethylguanosine synthase</fullName>
    </recommendedName>
    <alternativeName>
        <fullName evidence="7">Cap-specific guanine-N(2) methyltransferase</fullName>
    </alternativeName>
</protein>
<dbReference type="Pfam" id="PF09445">
    <property type="entry name" value="Methyltransf_15"/>
    <property type="match status" value="1"/>
</dbReference>
<evidence type="ECO:0000256" key="3">
    <source>
        <dbReference type="ARBA" id="ARBA00047418"/>
    </source>
</evidence>
<dbReference type="Gene3D" id="3.40.50.150">
    <property type="entry name" value="Vaccinia Virus protein VP39"/>
    <property type="match status" value="1"/>
</dbReference>